<dbReference type="CDD" id="cd00038">
    <property type="entry name" value="CAP_ED"/>
    <property type="match status" value="1"/>
</dbReference>
<dbReference type="InterPro" id="IPR014710">
    <property type="entry name" value="RmlC-like_jellyroll"/>
</dbReference>
<dbReference type="Pfam" id="PF13545">
    <property type="entry name" value="HTH_Crp_2"/>
    <property type="match status" value="1"/>
</dbReference>
<evidence type="ECO:0000256" key="1">
    <source>
        <dbReference type="ARBA" id="ARBA00023015"/>
    </source>
</evidence>
<comment type="caution">
    <text evidence="5">The sequence shown here is derived from an EMBL/GenBank/DDBJ whole genome shotgun (WGS) entry which is preliminary data.</text>
</comment>
<dbReference type="InterPro" id="IPR050397">
    <property type="entry name" value="Env_Response_Regulators"/>
</dbReference>
<dbReference type="InterPro" id="IPR000595">
    <property type="entry name" value="cNMP-bd_dom"/>
</dbReference>
<dbReference type="InterPro" id="IPR018490">
    <property type="entry name" value="cNMP-bd_dom_sf"/>
</dbReference>
<dbReference type="InterPro" id="IPR036390">
    <property type="entry name" value="WH_DNA-bd_sf"/>
</dbReference>
<dbReference type="SUPFAM" id="SSF46785">
    <property type="entry name" value="Winged helix' DNA-binding domain"/>
    <property type="match status" value="1"/>
</dbReference>
<dbReference type="SMART" id="SM00419">
    <property type="entry name" value="HTH_CRP"/>
    <property type="match status" value="1"/>
</dbReference>
<dbReference type="EMBL" id="JACOPE010000001">
    <property type="protein sequence ID" value="MBC5683981.1"/>
    <property type="molecule type" value="Genomic_DNA"/>
</dbReference>
<evidence type="ECO:0000256" key="3">
    <source>
        <dbReference type="ARBA" id="ARBA00023163"/>
    </source>
</evidence>
<name>A0ABR7G973_9FIRM</name>
<keyword evidence="2" id="KW-0238">DNA-binding</keyword>
<organism evidence="5 6">
    <name type="scientific">Ruminococcus hominis</name>
    <dbReference type="NCBI Taxonomy" id="2763065"/>
    <lineage>
        <taxon>Bacteria</taxon>
        <taxon>Bacillati</taxon>
        <taxon>Bacillota</taxon>
        <taxon>Clostridia</taxon>
        <taxon>Eubacteriales</taxon>
        <taxon>Oscillospiraceae</taxon>
        <taxon>Ruminococcus</taxon>
    </lineage>
</organism>
<dbReference type="Gene3D" id="2.60.120.10">
    <property type="entry name" value="Jelly Rolls"/>
    <property type="match status" value="1"/>
</dbReference>
<feature type="domain" description="Cyclic nucleotide-binding" evidence="4">
    <location>
        <begin position="21"/>
        <end position="109"/>
    </location>
</feature>
<gene>
    <name evidence="5" type="ORF">H8S40_10460</name>
</gene>
<protein>
    <submittedName>
        <fullName evidence="5">Crp/Fnr family transcriptional regulator</fullName>
    </submittedName>
</protein>
<dbReference type="Pfam" id="PF00027">
    <property type="entry name" value="cNMP_binding"/>
    <property type="match status" value="1"/>
</dbReference>
<dbReference type="SUPFAM" id="SSF51206">
    <property type="entry name" value="cAMP-binding domain-like"/>
    <property type="match status" value="1"/>
</dbReference>
<evidence type="ECO:0000313" key="5">
    <source>
        <dbReference type="EMBL" id="MBC5683981.1"/>
    </source>
</evidence>
<dbReference type="PANTHER" id="PTHR24567:SF26">
    <property type="entry name" value="REGULATORY PROTEIN YEIL"/>
    <property type="match status" value="1"/>
</dbReference>
<keyword evidence="6" id="KW-1185">Reference proteome</keyword>
<proteinExistence type="predicted"/>
<evidence type="ECO:0000259" key="4">
    <source>
        <dbReference type="PROSITE" id="PS50042"/>
    </source>
</evidence>
<dbReference type="Gene3D" id="1.10.10.10">
    <property type="entry name" value="Winged helix-like DNA-binding domain superfamily/Winged helix DNA-binding domain"/>
    <property type="match status" value="1"/>
</dbReference>
<evidence type="ECO:0000256" key="2">
    <source>
        <dbReference type="ARBA" id="ARBA00023125"/>
    </source>
</evidence>
<dbReference type="RefSeq" id="WP_186865227.1">
    <property type="nucleotide sequence ID" value="NZ_JACOPE010000001.1"/>
</dbReference>
<keyword evidence="1" id="KW-0805">Transcription regulation</keyword>
<accession>A0ABR7G973</accession>
<reference evidence="5 6" key="1">
    <citation type="submission" date="2020-08" db="EMBL/GenBank/DDBJ databases">
        <title>Genome public.</title>
        <authorList>
            <person name="Liu C."/>
            <person name="Sun Q."/>
        </authorList>
    </citation>
    <scope>NUCLEOTIDE SEQUENCE [LARGE SCALE GENOMIC DNA]</scope>
    <source>
        <strain evidence="5 6">NSJ-13</strain>
    </source>
</reference>
<dbReference type="Proteomes" id="UP000631576">
    <property type="component" value="Unassembled WGS sequence"/>
</dbReference>
<evidence type="ECO:0000313" key="6">
    <source>
        <dbReference type="Proteomes" id="UP000631576"/>
    </source>
</evidence>
<keyword evidence="3" id="KW-0804">Transcription</keyword>
<sequence>MEIFKGLPSKKREYMNILFRNCTEEVKYYMSVVEIEADQTFIKAGEECKYIYIVLSGKVTGIEWPMNEKSYYFKDFGPGDFFGEIECFAGMDNYRIDILSSTKCRLLAIPCVYYMEWMHMDVDALYMRTQENMKRLVMQTAEARRYLFMEGKDRLMVHLVRKYEQKQPLPEKLELKQTRTRISEEVGISMKTLNRNIKKLEEVNLIQLNKGKIVITKSQYMIMKKELEYYVNGENVF</sequence>
<dbReference type="InterPro" id="IPR012318">
    <property type="entry name" value="HTH_CRP"/>
</dbReference>
<dbReference type="InterPro" id="IPR036388">
    <property type="entry name" value="WH-like_DNA-bd_sf"/>
</dbReference>
<dbReference type="PANTHER" id="PTHR24567">
    <property type="entry name" value="CRP FAMILY TRANSCRIPTIONAL REGULATORY PROTEIN"/>
    <property type="match status" value="1"/>
</dbReference>
<dbReference type="PROSITE" id="PS50042">
    <property type="entry name" value="CNMP_BINDING_3"/>
    <property type="match status" value="1"/>
</dbReference>